<dbReference type="EMBL" id="BART01016280">
    <property type="protein sequence ID" value="GAG79709.1"/>
    <property type="molecule type" value="Genomic_DNA"/>
</dbReference>
<reference evidence="1" key="1">
    <citation type="journal article" date="2014" name="Front. Microbiol.">
        <title>High frequency of phylogenetically diverse reductive dehalogenase-homologous genes in deep subseafloor sedimentary metagenomes.</title>
        <authorList>
            <person name="Kawai M."/>
            <person name="Futagami T."/>
            <person name="Toyoda A."/>
            <person name="Takaki Y."/>
            <person name="Nishi S."/>
            <person name="Hori S."/>
            <person name="Arai W."/>
            <person name="Tsubouchi T."/>
            <person name="Morono Y."/>
            <person name="Uchiyama I."/>
            <person name="Ito T."/>
            <person name="Fujiyama A."/>
            <person name="Inagaki F."/>
            <person name="Takami H."/>
        </authorList>
    </citation>
    <scope>NUCLEOTIDE SEQUENCE</scope>
    <source>
        <strain evidence="1">Expedition CK06-06</strain>
    </source>
</reference>
<accession>X1ACQ3</accession>
<gene>
    <name evidence="1" type="ORF">S01H4_31353</name>
</gene>
<protein>
    <submittedName>
        <fullName evidence="1">Uncharacterized protein</fullName>
    </submittedName>
</protein>
<dbReference type="AlphaFoldDB" id="X1ACQ3"/>
<evidence type="ECO:0000313" key="1">
    <source>
        <dbReference type="EMBL" id="GAG79709.1"/>
    </source>
</evidence>
<comment type="caution">
    <text evidence="1">The sequence shown here is derived from an EMBL/GenBank/DDBJ whole genome shotgun (WGS) entry which is preliminary data.</text>
</comment>
<feature type="non-terminal residue" evidence="1">
    <location>
        <position position="1"/>
    </location>
</feature>
<proteinExistence type="predicted"/>
<feature type="non-terminal residue" evidence="1">
    <location>
        <position position="304"/>
    </location>
</feature>
<name>X1ACQ3_9ZZZZ</name>
<organism evidence="1">
    <name type="scientific">marine sediment metagenome</name>
    <dbReference type="NCBI Taxonomy" id="412755"/>
    <lineage>
        <taxon>unclassified sequences</taxon>
        <taxon>metagenomes</taxon>
        <taxon>ecological metagenomes</taxon>
    </lineage>
</organism>
<sequence>TKEWSKKDIGSMRRDILSLINPFAWEKDLRISEDQIVDPGFNVTFETPEFEEFTGVFSSRYLEAAWCTLNGQVDNNGKVELKIDTWQGATDTLHHPFDKTFTLGPLGFRIYWFKRDTDDYKEFEFGISDVRKAGKEYGGVRVYYDDFRVFPYGESGNDWLGIDREKGARTAVLSKYFETQRKDLFRPLLLGPGNAQLIGAIFLSRKDNPNIIIAMSRDKLVENDAFFELHEIIKTAIQWMTIIYARETEERRRIVRESKEESTATTLDKIIDFVETAKKEADSEEKAEALRVIQDLVVTLEDEI</sequence>